<evidence type="ECO:0000313" key="8">
    <source>
        <dbReference type="RefSeq" id="XP_014481756.1"/>
    </source>
</evidence>
<feature type="domain" description="Metallo-beta-lactamase" evidence="6">
    <location>
        <begin position="32"/>
        <end position="207"/>
    </location>
</feature>
<reference evidence="8" key="1">
    <citation type="submission" date="2025-08" db="UniProtKB">
        <authorList>
            <consortium name="RefSeq"/>
        </authorList>
    </citation>
    <scope>IDENTIFICATION</scope>
</reference>
<dbReference type="GO" id="GO:0016787">
    <property type="term" value="F:hydrolase activity"/>
    <property type="evidence" value="ECO:0007669"/>
    <property type="project" value="UniProtKB-KW"/>
</dbReference>
<protein>
    <recommendedName>
        <fullName evidence="5">Beta-lactamase-like protein 2 homolog</fullName>
    </recommendedName>
</protein>
<dbReference type="InterPro" id="IPR041516">
    <property type="entry name" value="LACTB2_WH"/>
</dbReference>
<evidence type="ECO:0000259" key="6">
    <source>
        <dbReference type="SMART" id="SM00849"/>
    </source>
</evidence>
<dbReference type="PANTHER" id="PTHR23131:SF0">
    <property type="entry name" value="ENDORIBONUCLEASE LACTB2"/>
    <property type="match status" value="1"/>
</dbReference>
<evidence type="ECO:0000256" key="4">
    <source>
        <dbReference type="ARBA" id="ARBA00022833"/>
    </source>
</evidence>
<accession>A0A6P3XTH2</accession>
<dbReference type="InterPro" id="IPR036388">
    <property type="entry name" value="WH-like_DNA-bd_sf"/>
</dbReference>
<dbReference type="SMART" id="SM00849">
    <property type="entry name" value="Lactamase_B"/>
    <property type="match status" value="1"/>
</dbReference>
<dbReference type="SUPFAM" id="SSF56281">
    <property type="entry name" value="Metallo-hydrolase/oxidoreductase"/>
    <property type="match status" value="1"/>
</dbReference>
<dbReference type="Gene3D" id="1.10.10.10">
    <property type="entry name" value="Winged helix-like DNA-binding domain superfamily/Winged helix DNA-binding domain"/>
    <property type="match status" value="1"/>
</dbReference>
<evidence type="ECO:0000256" key="2">
    <source>
        <dbReference type="ARBA" id="ARBA00022723"/>
    </source>
</evidence>
<dbReference type="PANTHER" id="PTHR23131">
    <property type="entry name" value="ENDORIBONUCLEASE LACTB2"/>
    <property type="match status" value="1"/>
</dbReference>
<proteinExistence type="inferred from homology"/>
<dbReference type="GeneID" id="106748072"/>
<dbReference type="Gene3D" id="3.60.15.10">
    <property type="entry name" value="Ribonuclease Z/Hydroxyacylglutathione hydrolase-like"/>
    <property type="match status" value="1"/>
</dbReference>
<name>A0A6P3XTH2_DINQU</name>
<dbReference type="InterPro" id="IPR036866">
    <property type="entry name" value="RibonucZ/Hydroxyglut_hydro"/>
</dbReference>
<evidence type="ECO:0000256" key="5">
    <source>
        <dbReference type="ARBA" id="ARBA00069358"/>
    </source>
</evidence>
<dbReference type="KEGG" id="dqu:106748072"/>
<dbReference type="Pfam" id="PF00753">
    <property type="entry name" value="Lactamase_B"/>
    <property type="match status" value="1"/>
</dbReference>
<dbReference type="Proteomes" id="UP000515204">
    <property type="component" value="Unplaced"/>
</dbReference>
<keyword evidence="2" id="KW-0479">Metal-binding</keyword>
<sequence length="297" mass="33973">MLPLTNLPPIARLSNNIIRILGCNPGPMTLQGTNTYLIGTGHRRVLIDSGEAKTSEAYTKLLGNVLRDENATIEHMLITHWHHDHIGGVESVYSLLKKLFPERKRPTVWKLPRAPYDDGESPDETSIQWQPLHDEQVMKIEGASLQVKYTPGHTTDHACLLLQDENVLFSGDCILGESTAVFEDLHQYLLSLEKILKMQPKRIYPGHGPVLDDPLPHIRYYIQHRQQREMEILNIFNHQIGEAPVTDADIVRQIYKDTPENLLFAAAYTVRHHLAKLQKEGKVFQNDEGDWYLQNKL</sequence>
<dbReference type="RefSeq" id="XP_014481756.1">
    <property type="nucleotide sequence ID" value="XM_014626270.1"/>
</dbReference>
<dbReference type="GO" id="GO:0046872">
    <property type="term" value="F:metal ion binding"/>
    <property type="evidence" value="ECO:0007669"/>
    <property type="project" value="UniProtKB-KW"/>
</dbReference>
<dbReference type="AlphaFoldDB" id="A0A6P3XTH2"/>
<evidence type="ECO:0000313" key="7">
    <source>
        <dbReference type="Proteomes" id="UP000515204"/>
    </source>
</evidence>
<dbReference type="InterPro" id="IPR001279">
    <property type="entry name" value="Metallo-B-lactamas"/>
</dbReference>
<evidence type="ECO:0000256" key="1">
    <source>
        <dbReference type="ARBA" id="ARBA00006759"/>
    </source>
</evidence>
<keyword evidence="7" id="KW-1185">Reference proteome</keyword>
<comment type="similarity">
    <text evidence="1">Belongs to the metallo-beta-lactamase superfamily. Glyoxalase II family.</text>
</comment>
<dbReference type="InterPro" id="IPR047921">
    <property type="entry name" value="LACTB2-like_MBL-fold"/>
</dbReference>
<organism evidence="7 8">
    <name type="scientific">Dinoponera quadriceps</name>
    <name type="common">South American ant</name>
    <dbReference type="NCBI Taxonomy" id="609295"/>
    <lineage>
        <taxon>Eukaryota</taxon>
        <taxon>Metazoa</taxon>
        <taxon>Ecdysozoa</taxon>
        <taxon>Arthropoda</taxon>
        <taxon>Hexapoda</taxon>
        <taxon>Insecta</taxon>
        <taxon>Pterygota</taxon>
        <taxon>Neoptera</taxon>
        <taxon>Endopterygota</taxon>
        <taxon>Hymenoptera</taxon>
        <taxon>Apocrita</taxon>
        <taxon>Aculeata</taxon>
        <taxon>Formicoidea</taxon>
        <taxon>Formicidae</taxon>
        <taxon>Ponerinae</taxon>
        <taxon>Ponerini</taxon>
        <taxon>Dinoponera</taxon>
    </lineage>
</organism>
<evidence type="ECO:0000256" key="3">
    <source>
        <dbReference type="ARBA" id="ARBA00022801"/>
    </source>
</evidence>
<keyword evidence="3" id="KW-0378">Hydrolase</keyword>
<gene>
    <name evidence="8" type="primary">LOC106748072</name>
</gene>
<keyword evidence="4" id="KW-0862">Zinc</keyword>
<dbReference type="CDD" id="cd07722">
    <property type="entry name" value="LACTB2-like_MBL-fold"/>
    <property type="match status" value="1"/>
</dbReference>
<dbReference type="Pfam" id="PF17778">
    <property type="entry name" value="WHD_BLACT"/>
    <property type="match status" value="1"/>
</dbReference>
<dbReference type="GO" id="GO:0031123">
    <property type="term" value="P:RNA 3'-end processing"/>
    <property type="evidence" value="ECO:0007669"/>
    <property type="project" value="UniProtKB-ARBA"/>
</dbReference>
<dbReference type="InterPro" id="IPR050662">
    <property type="entry name" value="Sec-metab_biosynth-thioest"/>
</dbReference>
<dbReference type="FunFam" id="3.60.15.10:FF:000017">
    <property type="entry name" value="Lactamase beta 2"/>
    <property type="match status" value="1"/>
</dbReference>
<dbReference type="OrthoDB" id="17458at2759"/>